<evidence type="ECO:0000256" key="2">
    <source>
        <dbReference type="ARBA" id="ARBA00023125"/>
    </source>
</evidence>
<reference evidence="6 7" key="1">
    <citation type="submission" date="2017-09" db="EMBL/GenBank/DDBJ databases">
        <title>Genomic, metabolic, and phenotypic characteristics of bacterial isolates from the natural microbiome of the model nematode Caenorhabditis elegans.</title>
        <authorList>
            <person name="Zimmermann J."/>
            <person name="Obeng N."/>
            <person name="Yang W."/>
            <person name="Obeng O."/>
            <person name="Kissoyan K."/>
            <person name="Pees B."/>
            <person name="Dirksen P."/>
            <person name="Hoppner M."/>
            <person name="Franke A."/>
            <person name="Rosenstiel P."/>
            <person name="Leippe M."/>
            <person name="Dierking K."/>
            <person name="Kaleta C."/>
            <person name="Schulenburg H."/>
        </authorList>
    </citation>
    <scope>NUCLEOTIDE SEQUENCE [LARGE SCALE GENOMIC DNA]</scope>
    <source>
        <strain evidence="6 7">MYb117</strain>
    </source>
</reference>
<evidence type="ECO:0000313" key="7">
    <source>
        <dbReference type="Proteomes" id="UP000238045"/>
    </source>
</evidence>
<keyword evidence="7" id="KW-1185">Reference proteome</keyword>
<evidence type="ECO:0000256" key="1">
    <source>
        <dbReference type="ARBA" id="ARBA00023015"/>
    </source>
</evidence>
<evidence type="ECO:0000256" key="3">
    <source>
        <dbReference type="ARBA" id="ARBA00023163"/>
    </source>
</evidence>
<dbReference type="InterPro" id="IPR010744">
    <property type="entry name" value="Phage_CI_N"/>
</dbReference>
<dbReference type="GO" id="GO:0045892">
    <property type="term" value="P:negative regulation of DNA-templated transcription"/>
    <property type="evidence" value="ECO:0007669"/>
    <property type="project" value="InterPro"/>
</dbReference>
<keyword evidence="1" id="KW-0805">Transcription regulation</keyword>
<feature type="domain" description="Peptidase S24/S26A/S26B/S26C" evidence="4">
    <location>
        <begin position="112"/>
        <end position="237"/>
    </location>
</feature>
<keyword evidence="3" id="KW-0804">Transcription</keyword>
<dbReference type="Pfam" id="PF07022">
    <property type="entry name" value="Phage_CI_repr"/>
    <property type="match status" value="1"/>
</dbReference>
<dbReference type="CDD" id="cd06529">
    <property type="entry name" value="S24_LexA-like"/>
    <property type="match status" value="1"/>
</dbReference>
<name>A0A2S9EUL5_9PSED</name>
<dbReference type="InterPro" id="IPR015927">
    <property type="entry name" value="Peptidase_S24_S26A/B/C"/>
</dbReference>
<dbReference type="Gene3D" id="2.10.109.10">
    <property type="entry name" value="Umud Fragment, subunit A"/>
    <property type="match status" value="1"/>
</dbReference>
<comment type="caution">
    <text evidence="6">The sequence shown here is derived from an EMBL/GenBank/DDBJ whole genome shotgun (WGS) entry which is preliminary data.</text>
</comment>
<dbReference type="SUPFAM" id="SSF47413">
    <property type="entry name" value="lambda repressor-like DNA-binding domains"/>
    <property type="match status" value="1"/>
</dbReference>
<dbReference type="PANTHER" id="PTHR40661">
    <property type="match status" value="1"/>
</dbReference>
<dbReference type="PANTHER" id="PTHR40661:SF2">
    <property type="entry name" value="HTH-TYPE TRANSCRIPTIONAL REGULATOR PRTR"/>
    <property type="match status" value="1"/>
</dbReference>
<dbReference type="EMBL" id="PCQL01000008">
    <property type="protein sequence ID" value="PRC19631.1"/>
    <property type="molecule type" value="Genomic_DNA"/>
</dbReference>
<accession>A0A2S9EUL5</accession>
<dbReference type="Gene3D" id="1.10.260.40">
    <property type="entry name" value="lambda repressor-like DNA-binding domains"/>
    <property type="match status" value="1"/>
</dbReference>
<evidence type="ECO:0000259" key="5">
    <source>
        <dbReference type="Pfam" id="PF07022"/>
    </source>
</evidence>
<gene>
    <name evidence="6" type="ORF">CQZ99_09800</name>
</gene>
<dbReference type="SUPFAM" id="SSF51306">
    <property type="entry name" value="LexA/Signal peptidase"/>
    <property type="match status" value="1"/>
</dbReference>
<dbReference type="CDD" id="cd00093">
    <property type="entry name" value="HTH_XRE"/>
    <property type="match status" value="1"/>
</dbReference>
<dbReference type="InterPro" id="IPR010982">
    <property type="entry name" value="Lambda_DNA-bd_dom_sf"/>
</dbReference>
<evidence type="ECO:0000313" key="6">
    <source>
        <dbReference type="EMBL" id="PRC19631.1"/>
    </source>
</evidence>
<sequence length="243" mass="27688">MKIEHSGDRLRQFTAPRSITPTWLADKFGVSTQSVNNWFSRGVPKKDLYRVSQELGIRFEWLDSGDGLPLMEGIGDARDRDASGDLSEIDAWDDDTPLRADEVWLPFLEEVELDAGPGMFAVEESPSARLRFFKQDLRRNNVQFDKAKCVSVSGNSMVPVLRDGATVGVNVGKNSLKDVVDGEMYAINHNGQLRVKQVYRLPTGLRFRSYNRDEYPDEDYTFAEIQEQQISIIGHVFWWAMFS</sequence>
<dbReference type="RefSeq" id="WP_105696511.1">
    <property type="nucleotide sequence ID" value="NZ_CP159260.1"/>
</dbReference>
<dbReference type="InterPro" id="IPR001387">
    <property type="entry name" value="Cro/C1-type_HTH"/>
</dbReference>
<dbReference type="Pfam" id="PF00717">
    <property type="entry name" value="Peptidase_S24"/>
    <property type="match status" value="1"/>
</dbReference>
<dbReference type="AlphaFoldDB" id="A0A2S9EUL5"/>
<dbReference type="Proteomes" id="UP000238045">
    <property type="component" value="Unassembled WGS sequence"/>
</dbReference>
<dbReference type="GO" id="GO:0003677">
    <property type="term" value="F:DNA binding"/>
    <property type="evidence" value="ECO:0007669"/>
    <property type="project" value="UniProtKB-KW"/>
</dbReference>
<evidence type="ECO:0000259" key="4">
    <source>
        <dbReference type="Pfam" id="PF00717"/>
    </source>
</evidence>
<proteinExistence type="predicted"/>
<keyword evidence="2" id="KW-0238">DNA-binding</keyword>
<dbReference type="InterPro" id="IPR039418">
    <property type="entry name" value="LexA-like"/>
</dbReference>
<feature type="domain" description="Bacteriophage CI repressor N-terminal" evidence="5">
    <location>
        <begin position="24"/>
        <end position="68"/>
    </location>
</feature>
<protein>
    <submittedName>
        <fullName evidence="6">Transcriptional regulator</fullName>
    </submittedName>
</protein>
<dbReference type="InterPro" id="IPR036286">
    <property type="entry name" value="LexA/Signal_pep-like_sf"/>
</dbReference>
<organism evidence="6 7">
    <name type="scientific">Pseudomonas poae</name>
    <dbReference type="NCBI Taxonomy" id="200451"/>
    <lineage>
        <taxon>Bacteria</taxon>
        <taxon>Pseudomonadati</taxon>
        <taxon>Pseudomonadota</taxon>
        <taxon>Gammaproteobacteria</taxon>
        <taxon>Pseudomonadales</taxon>
        <taxon>Pseudomonadaceae</taxon>
        <taxon>Pseudomonas</taxon>
    </lineage>
</organism>